<dbReference type="EMBL" id="GL945478">
    <property type="protein sequence ID" value="EGO00664.1"/>
    <property type="molecule type" value="Genomic_DNA"/>
</dbReference>
<evidence type="ECO:0000313" key="2">
    <source>
        <dbReference type="Proteomes" id="UP000008063"/>
    </source>
</evidence>
<gene>
    <name evidence="1" type="ORF">SERLA73DRAFT_151374</name>
</gene>
<dbReference type="InParanoid" id="F8PRZ8"/>
<sequence>MLKEVLEKRIGKCSLFIPISIAHHISSTASSIQGNLSFVEAELDARYLELCKLTLPEKCELGVKDSSEEEKEETKAVDMITEPNVEADKGKAVTITCSIKFAPKSCPYLTAKELDNLLCSPKGLPALLLGSEFVVDSSLDI</sequence>
<reference evidence="2" key="1">
    <citation type="journal article" date="2011" name="Science">
        <title>The plant cell wall-decomposing machinery underlies the functional diversity of forest fungi.</title>
        <authorList>
            <person name="Eastwood D.C."/>
            <person name="Floudas D."/>
            <person name="Binder M."/>
            <person name="Majcherczyk A."/>
            <person name="Schneider P."/>
            <person name="Aerts A."/>
            <person name="Asiegbu F.O."/>
            <person name="Baker S.E."/>
            <person name="Barry K."/>
            <person name="Bendiksby M."/>
            <person name="Blumentritt M."/>
            <person name="Coutinho P.M."/>
            <person name="Cullen D."/>
            <person name="de Vries R.P."/>
            <person name="Gathman A."/>
            <person name="Goodell B."/>
            <person name="Henrissat B."/>
            <person name="Ihrmark K."/>
            <person name="Kauserud H."/>
            <person name="Kohler A."/>
            <person name="LaButti K."/>
            <person name="Lapidus A."/>
            <person name="Lavin J.L."/>
            <person name="Lee Y.-H."/>
            <person name="Lindquist E."/>
            <person name="Lilly W."/>
            <person name="Lucas S."/>
            <person name="Morin E."/>
            <person name="Murat C."/>
            <person name="Oguiza J.A."/>
            <person name="Park J."/>
            <person name="Pisabarro A.G."/>
            <person name="Riley R."/>
            <person name="Rosling A."/>
            <person name="Salamov A."/>
            <person name="Schmidt O."/>
            <person name="Schmutz J."/>
            <person name="Skrede I."/>
            <person name="Stenlid J."/>
            <person name="Wiebenga A."/>
            <person name="Xie X."/>
            <person name="Kuees U."/>
            <person name="Hibbett D.S."/>
            <person name="Hoffmeister D."/>
            <person name="Hoegberg N."/>
            <person name="Martin F."/>
            <person name="Grigoriev I.V."/>
            <person name="Watkinson S.C."/>
        </authorList>
    </citation>
    <scope>NUCLEOTIDE SEQUENCE [LARGE SCALE GENOMIC DNA]</scope>
    <source>
        <strain evidence="2">strain S7.3</strain>
    </source>
</reference>
<dbReference type="HOGENOM" id="CLU_1960913_0_0_1"/>
<name>F8PRZ8_SERL3</name>
<organism evidence="2">
    <name type="scientific">Serpula lacrymans var. lacrymans (strain S7.3)</name>
    <name type="common">Dry rot fungus</name>
    <dbReference type="NCBI Taxonomy" id="936435"/>
    <lineage>
        <taxon>Eukaryota</taxon>
        <taxon>Fungi</taxon>
        <taxon>Dikarya</taxon>
        <taxon>Basidiomycota</taxon>
        <taxon>Agaricomycotina</taxon>
        <taxon>Agaricomycetes</taxon>
        <taxon>Agaricomycetidae</taxon>
        <taxon>Boletales</taxon>
        <taxon>Coniophorineae</taxon>
        <taxon>Serpulaceae</taxon>
        <taxon>Serpula</taxon>
    </lineage>
</organism>
<dbReference type="AlphaFoldDB" id="F8PRZ8"/>
<evidence type="ECO:0000313" key="1">
    <source>
        <dbReference type="EMBL" id="EGO00664.1"/>
    </source>
</evidence>
<accession>F8PRZ8</accession>
<proteinExistence type="predicted"/>
<protein>
    <submittedName>
        <fullName evidence="1">Uncharacterized protein</fullName>
    </submittedName>
</protein>
<dbReference type="Proteomes" id="UP000008063">
    <property type="component" value="Unassembled WGS sequence"/>
</dbReference>
<keyword evidence="2" id="KW-1185">Reference proteome</keyword>